<dbReference type="EMBL" id="BSXV01001359">
    <property type="protein sequence ID" value="GME92568.1"/>
    <property type="molecule type" value="Genomic_DNA"/>
</dbReference>
<accession>A0ACB5TPB3</accession>
<evidence type="ECO:0000313" key="1">
    <source>
        <dbReference type="EMBL" id="GME92568.1"/>
    </source>
</evidence>
<proteinExistence type="predicted"/>
<evidence type="ECO:0000313" key="2">
    <source>
        <dbReference type="Proteomes" id="UP001165101"/>
    </source>
</evidence>
<gene>
    <name evidence="1" type="ORF">Cboi01_000279700</name>
</gene>
<sequence>MNSNPSTPQGKQPKGVLLNHRTYQRRNILKSLNNLSTSNSSSFKKSINSPKKKLKNEVIIEKDSPEYLIKLINSIFQKIQRNNTKDAAQNNNTNTTNTTNSRGYSSLSPNISASKTFEQLPALTSSTNVDMELYAFIGLLLQQFVFSWYSRISFDYKGEFSNELIGVVAHMTRNIQQRIRAVDWGVLLFDKFPVIFMRHMNAIRLAKEEVGSRFSDDFDDDPEKEFVSRFIAHNPHFAMTLDDYELTKDLRLPQDREKLESILTKEKQYSRLLTSVVVSMLLPMEELDSELTKSILVSILNDLVLKNLIESLTDGFMIWSIVGSIMHKVATKNANKETDEKSKEDNTVDNPEKESKKNEATSTSTSETSSTDINKEQSGTKTPDSPSSAILDLKTKVYAKIVTVCRICGDFIAYTTSASIFNKSKYATANKNSNSNKAEIDVLQFSIFAFLAELFSLATRIPFLFTIVEIIGIYCSKLPRISRLANNALSNFMGSIVLRDSTAILLIRSLRKMFFPTDSNFMTEDRFIPTTEKELFEAKESSKLKIKSAFENNKGLQYVFKFIYANDDNILDDDIESFLDSFNIKFINKHLMWNLLDTIFTNLFPELTSDELPELFAR</sequence>
<dbReference type="Proteomes" id="UP001165101">
    <property type="component" value="Unassembled WGS sequence"/>
</dbReference>
<protein>
    <submittedName>
        <fullName evidence="1">Unnamed protein product</fullName>
    </submittedName>
</protein>
<comment type="caution">
    <text evidence="1">The sequence shown here is derived from an EMBL/GenBank/DDBJ whole genome shotgun (WGS) entry which is preliminary data.</text>
</comment>
<reference evidence="1" key="1">
    <citation type="submission" date="2023-04" db="EMBL/GenBank/DDBJ databases">
        <title>Candida boidinii NBRC 1967.</title>
        <authorList>
            <person name="Ichikawa N."/>
            <person name="Sato H."/>
            <person name="Tonouchi N."/>
        </authorList>
    </citation>
    <scope>NUCLEOTIDE SEQUENCE</scope>
    <source>
        <strain evidence="1">NBRC 1967</strain>
    </source>
</reference>
<keyword evidence="2" id="KW-1185">Reference proteome</keyword>
<organism evidence="1 2">
    <name type="scientific">Candida boidinii</name>
    <name type="common">Yeast</name>
    <dbReference type="NCBI Taxonomy" id="5477"/>
    <lineage>
        <taxon>Eukaryota</taxon>
        <taxon>Fungi</taxon>
        <taxon>Dikarya</taxon>
        <taxon>Ascomycota</taxon>
        <taxon>Saccharomycotina</taxon>
        <taxon>Pichiomycetes</taxon>
        <taxon>Pichiales</taxon>
        <taxon>Pichiaceae</taxon>
        <taxon>Ogataea</taxon>
        <taxon>Ogataea/Candida clade</taxon>
    </lineage>
</organism>
<name>A0ACB5TPB3_CANBO</name>